<proteinExistence type="predicted"/>
<feature type="compositionally biased region" description="Acidic residues" evidence="1">
    <location>
        <begin position="188"/>
        <end position="214"/>
    </location>
</feature>
<evidence type="ECO:0000256" key="1">
    <source>
        <dbReference type="SAM" id="MobiDB-lite"/>
    </source>
</evidence>
<dbReference type="GeneID" id="71984692"/>
<dbReference type="Proteomes" id="UP000756132">
    <property type="component" value="Chromosome 4"/>
</dbReference>
<reference evidence="2" key="2">
    <citation type="journal article" date="2022" name="Microb. Genom.">
        <title>A chromosome-scale genome assembly of the tomato pathogen Cladosporium fulvum reveals a compartmentalized genome architecture and the presence of a dispensable chromosome.</title>
        <authorList>
            <person name="Zaccaron A.Z."/>
            <person name="Chen L.H."/>
            <person name="Samaras A."/>
            <person name="Stergiopoulos I."/>
        </authorList>
    </citation>
    <scope>NUCLEOTIDE SEQUENCE</scope>
    <source>
        <strain evidence="2">Race5_Kim</strain>
    </source>
</reference>
<reference evidence="2" key="1">
    <citation type="submission" date="2021-12" db="EMBL/GenBank/DDBJ databases">
        <authorList>
            <person name="Zaccaron A."/>
            <person name="Stergiopoulos I."/>
        </authorList>
    </citation>
    <scope>NUCLEOTIDE SEQUENCE</scope>
    <source>
        <strain evidence="2">Race5_Kim</strain>
    </source>
</reference>
<accession>A0A9Q8LGD9</accession>
<evidence type="ECO:0000313" key="2">
    <source>
        <dbReference type="EMBL" id="UJO16972.1"/>
    </source>
</evidence>
<dbReference type="KEGG" id="ffu:CLAFUR5_04814"/>
<keyword evidence="3" id="KW-1185">Reference proteome</keyword>
<dbReference type="EMBL" id="CP090166">
    <property type="protein sequence ID" value="UJO16972.1"/>
    <property type="molecule type" value="Genomic_DNA"/>
</dbReference>
<gene>
    <name evidence="2" type="ORF">CLAFUR5_04814</name>
</gene>
<evidence type="ECO:0000313" key="3">
    <source>
        <dbReference type="Proteomes" id="UP000756132"/>
    </source>
</evidence>
<sequence>MQQDTSAFVLLVFNPDGSSDEYFVRGTETVLSLGVEIAYCQGMPVDDQALTIRGTDVYVRPVQVSPALQLHGLLIGRSTRIELSRMVTVTVRKTWCLETKSLRLFPFDNMGTVVEYILDRRDPRPWQIRVSYKGKQIFRGNYTIDGMRPLDVTLRSTGIADDPFPNLIATLVVNEGSSCGTCAGATSDEGDGDDGDDGDDRDDGDEKDEGDEKEDGAKQGDRDEKDDGDEKDVEGTMDTGERGLFLHSDEYDTS</sequence>
<feature type="region of interest" description="Disordered" evidence="1">
    <location>
        <begin position="182"/>
        <end position="254"/>
    </location>
</feature>
<feature type="compositionally biased region" description="Basic and acidic residues" evidence="1">
    <location>
        <begin position="215"/>
        <end position="225"/>
    </location>
</feature>
<protein>
    <submittedName>
        <fullName evidence="2">Uncharacterized protein</fullName>
    </submittedName>
</protein>
<name>A0A9Q8LGD9_PASFU</name>
<organism evidence="2 3">
    <name type="scientific">Passalora fulva</name>
    <name type="common">Tomato leaf mold</name>
    <name type="synonym">Cladosporium fulvum</name>
    <dbReference type="NCBI Taxonomy" id="5499"/>
    <lineage>
        <taxon>Eukaryota</taxon>
        <taxon>Fungi</taxon>
        <taxon>Dikarya</taxon>
        <taxon>Ascomycota</taxon>
        <taxon>Pezizomycotina</taxon>
        <taxon>Dothideomycetes</taxon>
        <taxon>Dothideomycetidae</taxon>
        <taxon>Mycosphaerellales</taxon>
        <taxon>Mycosphaerellaceae</taxon>
        <taxon>Fulvia</taxon>
    </lineage>
</organism>
<dbReference type="RefSeq" id="XP_047761338.1">
    <property type="nucleotide sequence ID" value="XM_047903962.1"/>
</dbReference>
<dbReference type="AlphaFoldDB" id="A0A9Q8LGD9"/>